<dbReference type="PROSITE" id="PS00592">
    <property type="entry name" value="GH9_2"/>
    <property type="match status" value="1"/>
</dbReference>
<dbReference type="GO" id="GO:0008810">
    <property type="term" value="F:cellulase activity"/>
    <property type="evidence" value="ECO:0007669"/>
    <property type="project" value="UniProtKB-EC"/>
</dbReference>
<evidence type="ECO:0000259" key="12">
    <source>
        <dbReference type="Pfam" id="PF00759"/>
    </source>
</evidence>
<dbReference type="PANTHER" id="PTHR22298">
    <property type="entry name" value="ENDO-1,4-BETA-GLUCANASE"/>
    <property type="match status" value="1"/>
</dbReference>
<dbReference type="InterPro" id="IPR001701">
    <property type="entry name" value="Glyco_hydro_9"/>
</dbReference>
<dbReference type="Proteomes" id="UP000316621">
    <property type="component" value="Chromosome 6"/>
</dbReference>
<dbReference type="STRING" id="3469.A0A4Y7JZM2"/>
<sequence length="597" mass="66518">MESNAGDDDSSKNLNDFEKANLDEAQESRLLGGMKEKYVDLGRKICVTILAVAFIVGLITFIIHIDPNNQSDSSHDNDVLIISIIRKVMPRKQPQPDKYTQALRKALMFFNAQRSGPLPKHNNVSRRGDSGMKDGFIGQNLVGGFYDSGDAIKFNFPQSFAMTMLSWSVIEYSGKYEAAGELNHVKEIIKWGADYLLKTFDSSADTIDKIYAQVGTGDTSGWSGKIDTPNDHYCWMRPEDMDYPRDVHECHRCSDLAAEMAAALASASILVHGAETLYQFAGDKKGRYSADITDASIFYNSTNYWDEFIWGATWLFYATGNTSYLERATSRVLATHAGAFSGAPSYGIPSWENKLTGSQVLLSRLRIFLSPGYPYEDMLSTFNKHTDLIMCSYLPVFRSFKRTKGGLIQLNRGVPQPLQFVVQAAFLATLYADYLDASCIPGWYCGLNFYTTQVMHDFAKTQIDYILGKNPRKMSYIVGYGQRYPKHVHHRAALIPKNKIKYTCEGGWKWRDTKKPDPNTIIGAMVGGPDKHDGFRDVRSSYYYTEPTLAGNAGLVAALVALSGKGKAATSIDMSTMFSKVPPMFPPMAPGPAPWKP</sequence>
<protein>
    <recommendedName>
        <fullName evidence="10">Endoglucanase</fullName>
        <ecNumber evidence="10">3.2.1.4</ecNumber>
    </recommendedName>
</protein>
<reference evidence="13 14" key="1">
    <citation type="journal article" date="2018" name="Science">
        <title>The opium poppy genome and morphinan production.</title>
        <authorList>
            <person name="Guo L."/>
            <person name="Winzer T."/>
            <person name="Yang X."/>
            <person name="Li Y."/>
            <person name="Ning Z."/>
            <person name="He Z."/>
            <person name="Teodor R."/>
            <person name="Lu Y."/>
            <person name="Bowser T.A."/>
            <person name="Graham I.A."/>
            <person name="Ye K."/>
        </authorList>
    </citation>
    <scope>NUCLEOTIDE SEQUENCE [LARGE SCALE GENOMIC DNA]</scope>
    <source>
        <strain evidence="14">cv. HN1</strain>
        <tissue evidence="13">Leaves</tissue>
    </source>
</reference>
<accession>A0A4Y7JZM2</accession>
<proteinExistence type="inferred from homology"/>
<dbReference type="OMA" id="MQNDHYC"/>
<feature type="transmembrane region" description="Helical" evidence="11">
    <location>
        <begin position="45"/>
        <end position="65"/>
    </location>
</feature>
<dbReference type="Gene3D" id="1.50.10.10">
    <property type="match status" value="1"/>
</dbReference>
<dbReference type="FunFam" id="1.50.10.10:FF:000020">
    <property type="entry name" value="Endoglucanase"/>
    <property type="match status" value="1"/>
</dbReference>
<evidence type="ECO:0000313" key="13">
    <source>
        <dbReference type="EMBL" id="RZC66016.1"/>
    </source>
</evidence>
<dbReference type="InterPro" id="IPR033126">
    <property type="entry name" value="Glyco_hydro_9_Asp/Glu_AS"/>
</dbReference>
<organism evidence="13 14">
    <name type="scientific">Papaver somniferum</name>
    <name type="common">Opium poppy</name>
    <dbReference type="NCBI Taxonomy" id="3469"/>
    <lineage>
        <taxon>Eukaryota</taxon>
        <taxon>Viridiplantae</taxon>
        <taxon>Streptophyta</taxon>
        <taxon>Embryophyta</taxon>
        <taxon>Tracheophyta</taxon>
        <taxon>Spermatophyta</taxon>
        <taxon>Magnoliopsida</taxon>
        <taxon>Ranunculales</taxon>
        <taxon>Papaveraceae</taxon>
        <taxon>Papaveroideae</taxon>
        <taxon>Papaver</taxon>
    </lineage>
</organism>
<evidence type="ECO:0000313" key="14">
    <source>
        <dbReference type="Proteomes" id="UP000316621"/>
    </source>
</evidence>
<gene>
    <name evidence="13" type="ORF">C5167_009708</name>
</gene>
<name>A0A4Y7JZM2_PAPSO</name>
<keyword evidence="11" id="KW-0812">Transmembrane</keyword>
<feature type="domain" description="Glycoside hydrolase family 9" evidence="12">
    <location>
        <begin position="99"/>
        <end position="559"/>
    </location>
</feature>
<feature type="active site" evidence="8">
    <location>
        <position position="489"/>
    </location>
</feature>
<feature type="active site" evidence="9">
    <location>
        <position position="537"/>
    </location>
</feature>
<keyword evidence="14" id="KW-1185">Reference proteome</keyword>
<evidence type="ECO:0000256" key="3">
    <source>
        <dbReference type="ARBA" id="ARBA00022801"/>
    </source>
</evidence>
<keyword evidence="3 8" id="KW-0378">Hydrolase</keyword>
<dbReference type="Gramene" id="RZC66016">
    <property type="protein sequence ID" value="RZC66016"/>
    <property type="gene ID" value="C5167_009708"/>
</dbReference>
<dbReference type="GO" id="GO:0030245">
    <property type="term" value="P:cellulose catabolic process"/>
    <property type="evidence" value="ECO:0007669"/>
    <property type="project" value="UniProtKB-KW"/>
</dbReference>
<evidence type="ECO:0000256" key="4">
    <source>
        <dbReference type="ARBA" id="ARBA00023001"/>
    </source>
</evidence>
<evidence type="ECO:0000256" key="5">
    <source>
        <dbReference type="ARBA" id="ARBA00023277"/>
    </source>
</evidence>
<dbReference type="AlphaFoldDB" id="A0A4Y7JZM2"/>
<dbReference type="InterPro" id="IPR018221">
    <property type="entry name" value="Glyco_hydro_9_His_AS"/>
</dbReference>
<comment type="similarity">
    <text evidence="2 8 10">Belongs to the glycosyl hydrolase 9 (cellulase E) family.</text>
</comment>
<evidence type="ECO:0000256" key="10">
    <source>
        <dbReference type="RuleBase" id="RU361166"/>
    </source>
</evidence>
<keyword evidence="7 8" id="KW-0624">Polysaccharide degradation</keyword>
<keyword evidence="5 8" id="KW-0119">Carbohydrate metabolism</keyword>
<evidence type="ECO:0000256" key="6">
    <source>
        <dbReference type="ARBA" id="ARBA00023295"/>
    </source>
</evidence>
<keyword evidence="4 10" id="KW-0136">Cellulose degradation</keyword>
<dbReference type="EC" id="3.2.1.4" evidence="10"/>
<evidence type="ECO:0000256" key="11">
    <source>
        <dbReference type="SAM" id="Phobius"/>
    </source>
</evidence>
<dbReference type="EMBL" id="CM010720">
    <property type="protein sequence ID" value="RZC66016.1"/>
    <property type="molecule type" value="Genomic_DNA"/>
</dbReference>
<comment type="catalytic activity">
    <reaction evidence="1 10">
        <text>Endohydrolysis of (1-&gt;4)-beta-D-glucosidic linkages in cellulose, lichenin and cereal beta-D-glucans.</text>
        <dbReference type="EC" id="3.2.1.4"/>
    </reaction>
</comment>
<evidence type="ECO:0000256" key="2">
    <source>
        <dbReference type="ARBA" id="ARBA00007072"/>
    </source>
</evidence>
<dbReference type="SUPFAM" id="SSF48208">
    <property type="entry name" value="Six-hairpin glycosidases"/>
    <property type="match status" value="1"/>
</dbReference>
<dbReference type="InterPro" id="IPR012341">
    <property type="entry name" value="6hp_glycosidase-like_sf"/>
</dbReference>
<feature type="active site" evidence="9">
    <location>
        <position position="546"/>
    </location>
</feature>
<keyword evidence="11" id="KW-1133">Transmembrane helix</keyword>
<evidence type="ECO:0000256" key="8">
    <source>
        <dbReference type="PROSITE-ProRule" id="PRU10059"/>
    </source>
</evidence>
<keyword evidence="6 8" id="KW-0326">Glycosidase</keyword>
<dbReference type="PROSITE" id="PS00698">
    <property type="entry name" value="GH9_3"/>
    <property type="match status" value="1"/>
</dbReference>
<evidence type="ECO:0000256" key="9">
    <source>
        <dbReference type="PROSITE-ProRule" id="PRU10060"/>
    </source>
</evidence>
<dbReference type="Pfam" id="PF00759">
    <property type="entry name" value="Glyco_hydro_9"/>
    <property type="match status" value="1"/>
</dbReference>
<keyword evidence="11" id="KW-0472">Membrane</keyword>
<evidence type="ECO:0000256" key="7">
    <source>
        <dbReference type="ARBA" id="ARBA00023326"/>
    </source>
</evidence>
<evidence type="ECO:0000256" key="1">
    <source>
        <dbReference type="ARBA" id="ARBA00000966"/>
    </source>
</evidence>
<dbReference type="InterPro" id="IPR008928">
    <property type="entry name" value="6-hairpin_glycosidase_sf"/>
</dbReference>